<feature type="domain" description="Fibronectin type-III" evidence="2">
    <location>
        <begin position="3"/>
        <end position="73"/>
    </location>
</feature>
<keyword evidence="5" id="KW-1185">Reference proteome</keyword>
<evidence type="ECO:0000259" key="2">
    <source>
        <dbReference type="Pfam" id="PF01108"/>
    </source>
</evidence>
<evidence type="ECO:0000259" key="3">
    <source>
        <dbReference type="Pfam" id="PF09294"/>
    </source>
</evidence>
<dbReference type="PANTHER" id="PTHR20859">
    <property type="entry name" value="INTERFERON/INTERLEUKIN RECEPTOR"/>
    <property type="match status" value="1"/>
</dbReference>
<organism evidence="4 5">
    <name type="scientific">Bagarius yarrelli</name>
    <name type="common">Goonch</name>
    <name type="synonym">Bagrus yarrelli</name>
    <dbReference type="NCBI Taxonomy" id="175774"/>
    <lineage>
        <taxon>Eukaryota</taxon>
        <taxon>Metazoa</taxon>
        <taxon>Chordata</taxon>
        <taxon>Craniata</taxon>
        <taxon>Vertebrata</taxon>
        <taxon>Euteleostomi</taxon>
        <taxon>Actinopterygii</taxon>
        <taxon>Neopterygii</taxon>
        <taxon>Teleostei</taxon>
        <taxon>Ostariophysi</taxon>
        <taxon>Siluriformes</taxon>
        <taxon>Sisoridae</taxon>
        <taxon>Sisorinae</taxon>
        <taxon>Bagarius</taxon>
    </lineage>
</organism>
<evidence type="ECO:0000313" key="5">
    <source>
        <dbReference type="Proteomes" id="UP000319801"/>
    </source>
</evidence>
<dbReference type="AlphaFoldDB" id="A0A556TLX1"/>
<name>A0A556TLX1_BAGYA</name>
<dbReference type="Proteomes" id="UP000319801">
    <property type="component" value="Unassembled WGS sequence"/>
</dbReference>
<dbReference type="GO" id="GO:0004896">
    <property type="term" value="F:cytokine receptor activity"/>
    <property type="evidence" value="ECO:0007669"/>
    <property type="project" value="TreeGrafter"/>
</dbReference>
<dbReference type="Gene3D" id="2.60.40.10">
    <property type="entry name" value="Immunoglobulins"/>
    <property type="match status" value="1"/>
</dbReference>
<keyword evidence="1" id="KW-0472">Membrane</keyword>
<keyword evidence="1" id="KW-1133">Transmembrane helix</keyword>
<accession>A0A556TLX1</accession>
<dbReference type="PANTHER" id="PTHR20859:SF53">
    <property type="entry name" value="INTERLEUKIN-22 RECEPTOR SUBUNIT ALPHA-1"/>
    <property type="match status" value="1"/>
</dbReference>
<feature type="domain" description="Interferon/interleukin receptor" evidence="3">
    <location>
        <begin position="90"/>
        <end position="192"/>
    </location>
</feature>
<dbReference type="GO" id="GO:0005886">
    <property type="term" value="C:plasma membrane"/>
    <property type="evidence" value="ECO:0007669"/>
    <property type="project" value="TreeGrafter"/>
</dbReference>
<reference evidence="4 5" key="1">
    <citation type="journal article" date="2019" name="Genome Biol. Evol.">
        <title>Whole-Genome Sequencing of the Giant Devil Catfish, Bagarius yarrelli.</title>
        <authorList>
            <person name="Jiang W."/>
            <person name="Lv Y."/>
            <person name="Cheng L."/>
            <person name="Yang K."/>
            <person name="Chao B."/>
            <person name="Wang X."/>
            <person name="Li Y."/>
            <person name="Pan X."/>
            <person name="You X."/>
            <person name="Zhang Y."/>
            <person name="Yang J."/>
            <person name="Li J."/>
            <person name="Zhang X."/>
            <person name="Liu S."/>
            <person name="Sun C."/>
            <person name="Yang J."/>
            <person name="Shi Q."/>
        </authorList>
    </citation>
    <scope>NUCLEOTIDE SEQUENCE [LARGE SCALE GENOMIC DNA]</scope>
    <source>
        <strain evidence="4">JWS20170419001</strain>
        <tissue evidence="4">Muscle</tissue>
    </source>
</reference>
<dbReference type="InterPro" id="IPR050650">
    <property type="entry name" value="Type-II_Cytokine-TF_Rcpt"/>
</dbReference>
<dbReference type="SUPFAM" id="SSF49265">
    <property type="entry name" value="Fibronectin type III"/>
    <property type="match status" value="1"/>
</dbReference>
<gene>
    <name evidence="4" type="ORF">Baya_1725</name>
</gene>
<sequence>MTKVYFESRNFHSRLRWDQVKIAGQEVRYSVKYNVYGERPQPMTGCQNISELFCDLSSVMTNVRSKYNGKIMAGELCLGEFMHFVPFEETILEAPTLSVITAESSFTVSVTTPMGPQNRSIKEISCWERCQDSGKSSVNYIVSLTYPETDAGKVFTNTSGTITLSHLDQNTMYCGVVLYELTHPYIKQQSENTTFCVTLPVADKPWIPVFIGSALVAFFLLNILLLILCQQYVTRKRKLPKTLQIMSTYPIPDFNPDPKVKITTVKVFNESPWNTVESELALSRVPKNIQAVTNQGYTAQDDHDPDWHCHSYSNEHVAPVRAESCTSYSMVVGVKAPHDREELSSCANDSGLGDCISPGLSSCTDEDLFQVISHTELEDDPGMSESYSTSKILVLPVSRGDNGKLQFSSLAFQPMVSNIDHSSEIIPLVATSTPAGERALTDFISIDESNWTDNELRPKYRKAYLPNGVPQSCSELPSGETIFKVLLSDSNYRDNWVPGIQPDLLPEDTISIVDSQLHELAETEEDIDKLEASLLSGWMVQIQE</sequence>
<dbReference type="Pfam" id="PF01108">
    <property type="entry name" value="Tissue_fac"/>
    <property type="match status" value="1"/>
</dbReference>
<protein>
    <submittedName>
        <fullName evidence="4">Interleukin-20 receptor subunit alpha</fullName>
    </submittedName>
</protein>
<dbReference type="EMBL" id="VCAZ01000005">
    <property type="protein sequence ID" value="TSK20177.1"/>
    <property type="molecule type" value="Genomic_DNA"/>
</dbReference>
<proteinExistence type="predicted"/>
<keyword evidence="1" id="KW-0812">Transmembrane</keyword>
<feature type="transmembrane region" description="Helical" evidence="1">
    <location>
        <begin position="206"/>
        <end position="229"/>
    </location>
</feature>
<dbReference type="OrthoDB" id="9908819at2759"/>
<dbReference type="InterPro" id="IPR003961">
    <property type="entry name" value="FN3_dom"/>
</dbReference>
<dbReference type="InterPro" id="IPR015373">
    <property type="entry name" value="Interferon/interleukin_rcp_dom"/>
</dbReference>
<evidence type="ECO:0000256" key="1">
    <source>
        <dbReference type="SAM" id="Phobius"/>
    </source>
</evidence>
<dbReference type="InterPro" id="IPR036116">
    <property type="entry name" value="FN3_sf"/>
</dbReference>
<dbReference type="Pfam" id="PF09294">
    <property type="entry name" value="Interfer-bind"/>
    <property type="match status" value="1"/>
</dbReference>
<comment type="caution">
    <text evidence="4">The sequence shown here is derived from an EMBL/GenBank/DDBJ whole genome shotgun (WGS) entry which is preliminary data.</text>
</comment>
<evidence type="ECO:0000313" key="4">
    <source>
        <dbReference type="EMBL" id="TSK20177.1"/>
    </source>
</evidence>
<dbReference type="InterPro" id="IPR013783">
    <property type="entry name" value="Ig-like_fold"/>
</dbReference>
<keyword evidence="4" id="KW-0675">Receptor</keyword>